<reference evidence="1" key="1">
    <citation type="journal article" date="2015" name="Nature">
        <title>Complex archaea that bridge the gap between prokaryotes and eukaryotes.</title>
        <authorList>
            <person name="Spang A."/>
            <person name="Saw J.H."/>
            <person name="Jorgensen S.L."/>
            <person name="Zaremba-Niedzwiedzka K."/>
            <person name="Martijn J."/>
            <person name="Lind A.E."/>
            <person name="van Eijk R."/>
            <person name="Schleper C."/>
            <person name="Guy L."/>
            <person name="Ettema T.J."/>
        </authorList>
    </citation>
    <scope>NUCLEOTIDE SEQUENCE</scope>
</reference>
<evidence type="ECO:0000313" key="1">
    <source>
        <dbReference type="EMBL" id="KKN38947.1"/>
    </source>
</evidence>
<comment type="caution">
    <text evidence="1">The sequence shown here is derived from an EMBL/GenBank/DDBJ whole genome shotgun (WGS) entry which is preliminary data.</text>
</comment>
<dbReference type="AlphaFoldDB" id="A0A0F9QPL4"/>
<proteinExistence type="predicted"/>
<name>A0A0F9QPL4_9ZZZZ</name>
<sequence>MKSHEKRLDSNNENLQEALQRLRKYLNYKNSNFCKESLENIIHNYFKN</sequence>
<protein>
    <submittedName>
        <fullName evidence="1">Uncharacterized protein</fullName>
    </submittedName>
</protein>
<dbReference type="EMBL" id="LAZR01001792">
    <property type="protein sequence ID" value="KKN38947.1"/>
    <property type="molecule type" value="Genomic_DNA"/>
</dbReference>
<organism evidence="1">
    <name type="scientific">marine sediment metagenome</name>
    <dbReference type="NCBI Taxonomy" id="412755"/>
    <lineage>
        <taxon>unclassified sequences</taxon>
        <taxon>metagenomes</taxon>
        <taxon>ecological metagenomes</taxon>
    </lineage>
</organism>
<gene>
    <name evidence="1" type="ORF">LCGC14_0748210</name>
</gene>
<accession>A0A0F9QPL4</accession>